<dbReference type="Proteomes" id="UP000460435">
    <property type="component" value="Unassembled WGS sequence"/>
</dbReference>
<name>A0A7K3M5U6_9ACTN</name>
<gene>
    <name evidence="2" type="ORF">F7O44_16220</name>
</gene>
<protein>
    <recommendedName>
        <fullName evidence="1">DNA primase/polymerase bifunctional N-terminal domain-containing protein</fullName>
    </recommendedName>
</protein>
<dbReference type="Pfam" id="PF09250">
    <property type="entry name" value="Prim-Pol"/>
    <property type="match status" value="1"/>
</dbReference>
<dbReference type="SUPFAM" id="SSF56747">
    <property type="entry name" value="Prim-pol domain"/>
    <property type="match status" value="1"/>
</dbReference>
<sequence>MPDQEAISVTWQDLHVTDSMSSIDAAAYYATLGLKVFPTCAPIFDNDGNCVGCTCYKNKQCRVDNDGECTSIGKCPMVKYTVDASDDAQTVMNMFTRASVDGVEPNVGVLMGEPLSLLGEDGETRSEAILQLIDCDSEEIINGDQVETIDGELVFLNFCAQLGLRGESPPDTLIGISGSGNPHYYILHTGSERAKTANRWKRCVDVKGWHQYGVVSPSVHASGRRYQWKRAKPPAAPGPLLARALETATPDWKAANGSHRRGRLRDLDTGGLPRAVDIIAHGAPVGLRDEAANKVAHGCRLNGISEDDAKELVTQAWQKFDQPEGKPHRIEAALAKVGYVYGNPLIKPRPDATGRFEEIAFTAEELEAVKAAQAAGYGRREKGSFQKNDDHVVLDPDTQRLIEQGRQEKFIMKGLYLIPLICGCLVWRDDPTVDPWLVKGETCGCVLNPSPSQDDRSTKPEVDVTNHKQAADWLADELGKNGLSGFFLRGSDLTYTPMEGENGYKNPRSDEKHDGPAQFKVVEKSAPILSKIRGSYKTFAVQKIPKEDREPNGPKVIYQARLFPADSVAHVIGIPEELPNLRYLRGVTHTPIIRSNGTVLSEPGYDDATGLLYLPNRGLQMEEIPEVPTKVEVKESAALIHEAIGEFKFVSQDHYANTVGLLLTPLLRELVPPPYKLAVIHASNSGSGKGYLAGISESLHGQVFRAASVLTNNRESDDSVFSILRTTTAPVVLFDNFRSEKPLSNHVIEALLTKATYSGRVKGVSENESFANDRLWMITANNLKYGGDLKRRLLWVDLVQQKNRKFTHDLPVWVARNRAGLLRALLTLVRHWYVSGAELAELRGSQDDYTNWIRTVQGILDACGIEGRFGDGEPTTGTNGSGQDAEAEGWTAFIHALYERLGSQAWTVKDALSLFEFVPGMPGSSGGLSQELLPDDELQQLALDKSLLSVSQKLGNRIRDRAKVDFGGLAFVQMVDVKVRRGAKSYKILKTDSPEFEDLLRSSQETDADA</sequence>
<dbReference type="SMART" id="SM00943">
    <property type="entry name" value="Prim-Pol"/>
    <property type="match status" value="1"/>
</dbReference>
<evidence type="ECO:0000313" key="3">
    <source>
        <dbReference type="Proteomes" id="UP000460435"/>
    </source>
</evidence>
<dbReference type="EMBL" id="WLZY01000005">
    <property type="protein sequence ID" value="NDL58615.1"/>
    <property type="molecule type" value="Genomic_DNA"/>
</dbReference>
<dbReference type="RefSeq" id="WP_162451307.1">
    <property type="nucleotide sequence ID" value="NZ_WLZY01000005.1"/>
</dbReference>
<accession>A0A7K3M5U6</accession>
<reference evidence="2 3" key="1">
    <citation type="submission" date="2019-11" db="EMBL/GenBank/DDBJ databases">
        <authorList>
            <person name="Li X.-J."/>
            <person name="Feng X.-M."/>
        </authorList>
    </citation>
    <scope>NUCLEOTIDE SEQUENCE [LARGE SCALE GENOMIC DNA]</scope>
    <source>
        <strain evidence="2 3">XMNu-373</strain>
    </source>
</reference>
<evidence type="ECO:0000259" key="1">
    <source>
        <dbReference type="SMART" id="SM00943"/>
    </source>
</evidence>
<dbReference type="InterPro" id="IPR015330">
    <property type="entry name" value="DNA_primase/pol_bifunc_N"/>
</dbReference>
<organism evidence="2 3">
    <name type="scientific">Phytoactinopolyspora mesophila</name>
    <dbReference type="NCBI Taxonomy" id="2650750"/>
    <lineage>
        <taxon>Bacteria</taxon>
        <taxon>Bacillati</taxon>
        <taxon>Actinomycetota</taxon>
        <taxon>Actinomycetes</taxon>
        <taxon>Jiangellales</taxon>
        <taxon>Jiangellaceae</taxon>
        <taxon>Phytoactinopolyspora</taxon>
    </lineage>
</organism>
<comment type="caution">
    <text evidence="2">The sequence shown here is derived from an EMBL/GenBank/DDBJ whole genome shotgun (WGS) entry which is preliminary data.</text>
</comment>
<proteinExistence type="predicted"/>
<dbReference type="AlphaFoldDB" id="A0A7K3M5U6"/>
<feature type="domain" description="DNA primase/polymerase bifunctional N-terminal" evidence="1">
    <location>
        <begin position="26"/>
        <end position="240"/>
    </location>
</feature>
<keyword evidence="3" id="KW-1185">Reference proteome</keyword>
<evidence type="ECO:0000313" key="2">
    <source>
        <dbReference type="EMBL" id="NDL58615.1"/>
    </source>
</evidence>